<proteinExistence type="predicted"/>
<dbReference type="EMBL" id="DTDJ01000012">
    <property type="protein sequence ID" value="HGL16964.1"/>
    <property type="molecule type" value="Genomic_DNA"/>
</dbReference>
<organism evidence="1">
    <name type="scientific">candidate division WOR-3 bacterium</name>
    <dbReference type="NCBI Taxonomy" id="2052148"/>
    <lineage>
        <taxon>Bacteria</taxon>
        <taxon>Bacteria division WOR-3</taxon>
    </lineage>
</organism>
<evidence type="ECO:0000313" key="1">
    <source>
        <dbReference type="EMBL" id="HGL16964.1"/>
    </source>
</evidence>
<comment type="caution">
    <text evidence="1">The sequence shown here is derived from an EMBL/GenBank/DDBJ whole genome shotgun (WGS) entry which is preliminary data.</text>
</comment>
<accession>A0A7V4E546</accession>
<protein>
    <submittedName>
        <fullName evidence="1">DUF4837 family protein</fullName>
    </submittedName>
</protein>
<dbReference type="AlphaFoldDB" id="A0A7V4E546"/>
<name>A0A7V4E546_UNCW3</name>
<dbReference type="InterPro" id="IPR032286">
    <property type="entry name" value="DUF4837"/>
</dbReference>
<reference evidence="1" key="1">
    <citation type="journal article" date="2020" name="mSystems">
        <title>Genome- and Community-Level Interaction Insights into Carbon Utilization and Element Cycling Functions of Hydrothermarchaeota in Hydrothermal Sediment.</title>
        <authorList>
            <person name="Zhou Z."/>
            <person name="Liu Y."/>
            <person name="Xu W."/>
            <person name="Pan J."/>
            <person name="Luo Z.H."/>
            <person name="Li M."/>
        </authorList>
    </citation>
    <scope>NUCLEOTIDE SEQUENCE [LARGE SCALE GENOMIC DNA]</scope>
    <source>
        <strain evidence="1">SpSt-69</strain>
    </source>
</reference>
<dbReference type="Pfam" id="PF16125">
    <property type="entry name" value="DUF4837"/>
    <property type="match status" value="1"/>
</dbReference>
<gene>
    <name evidence="1" type="ORF">ENU66_01300</name>
</gene>
<dbReference type="PROSITE" id="PS51257">
    <property type="entry name" value="PROKAR_LIPOPROTEIN"/>
    <property type="match status" value="1"/>
</dbReference>
<sequence length="323" mass="38210">MNFMLHKIIFLIFALALIACQRRSYYRPTGEENEVIFICDAIPDKIALLDTLINDTFYTPHESPLFRINPISYQQFITYINYKNIVIFSFKDSPNEEFYKRVFPSLRTGVFYRYNVFSQGDIVIGIYAPTKDSALKLLREYAPTIKEKLLENYSRFLEEKEYFLGIDKKLTKKILKSHGFTLKLSPGWVYRVHEPNFFTLYKHYPDRFIFCYTHEHEKPYDPKYLMKLRDSLTTLFYDGDSILKSTVKVDTIGIRNIPAIILVGAWQNDKNTLGGGFINISFNRNGKFYMLDYGIYYPQIQDKIEYILRGLIIFKSIRFSDEH</sequence>